<evidence type="ECO:0000256" key="2">
    <source>
        <dbReference type="SAM" id="SignalP"/>
    </source>
</evidence>
<dbReference type="InterPro" id="IPR035986">
    <property type="entry name" value="PKD_dom_sf"/>
</dbReference>
<dbReference type="RefSeq" id="WP_274353652.1">
    <property type="nucleotide sequence ID" value="NZ_JAQZSM010000022.1"/>
</dbReference>
<dbReference type="SMART" id="SM00089">
    <property type="entry name" value="PKD"/>
    <property type="match status" value="2"/>
</dbReference>
<proteinExistence type="predicted"/>
<dbReference type="CDD" id="cd00146">
    <property type="entry name" value="PKD"/>
    <property type="match status" value="1"/>
</dbReference>
<dbReference type="InterPro" id="IPR001434">
    <property type="entry name" value="OmcB-like_DUF11"/>
</dbReference>
<dbReference type="InterPro" id="IPR013783">
    <property type="entry name" value="Ig-like_fold"/>
</dbReference>
<dbReference type="PANTHER" id="PTHR46182:SF2">
    <property type="entry name" value="FI19480P1"/>
    <property type="match status" value="1"/>
</dbReference>
<dbReference type="InterPro" id="IPR049304">
    <property type="entry name" value="Gly_rich_dom"/>
</dbReference>
<evidence type="ECO:0000313" key="4">
    <source>
        <dbReference type="EMBL" id="MDD7972977.1"/>
    </source>
</evidence>
<dbReference type="Gene3D" id="2.60.40.10">
    <property type="entry name" value="Immunoglobulins"/>
    <property type="match status" value="2"/>
</dbReference>
<reference evidence="4" key="1">
    <citation type="submission" date="2023-02" db="EMBL/GenBank/DDBJ databases">
        <title>Description of Roseinatronobacter alkalisoli sp. nov., an alkaliphilic bacerium isolated from soda soil.</title>
        <authorList>
            <person name="Wei W."/>
        </authorList>
    </citation>
    <scope>NUCLEOTIDE SEQUENCE</scope>
    <source>
        <strain evidence="4">HJB301</strain>
    </source>
</reference>
<feature type="region of interest" description="Disordered" evidence="1">
    <location>
        <begin position="584"/>
        <end position="614"/>
    </location>
</feature>
<feature type="domain" description="PKD/Chitinase" evidence="3">
    <location>
        <begin position="652"/>
        <end position="744"/>
    </location>
</feature>
<feature type="compositionally biased region" description="Gly residues" evidence="1">
    <location>
        <begin position="501"/>
        <end position="547"/>
    </location>
</feature>
<feature type="domain" description="PKD/Chitinase" evidence="3">
    <location>
        <begin position="265"/>
        <end position="363"/>
    </location>
</feature>
<feature type="region of interest" description="Disordered" evidence="1">
    <location>
        <begin position="501"/>
        <end position="556"/>
    </location>
</feature>
<dbReference type="NCBIfam" id="TIGR01451">
    <property type="entry name" value="B_ant_repeat"/>
    <property type="match status" value="1"/>
</dbReference>
<keyword evidence="2" id="KW-0732">Signal</keyword>
<dbReference type="Pfam" id="PF01345">
    <property type="entry name" value="DUF11"/>
    <property type="match status" value="1"/>
</dbReference>
<dbReference type="Pfam" id="PF21722">
    <property type="entry name" value="Gly_rich_2"/>
    <property type="match status" value="2"/>
</dbReference>
<protein>
    <recommendedName>
        <fullName evidence="3">PKD/Chitinase domain-containing protein</fullName>
    </recommendedName>
</protein>
<dbReference type="SUPFAM" id="SSF49299">
    <property type="entry name" value="PKD domain"/>
    <property type="match status" value="1"/>
</dbReference>
<dbReference type="InterPro" id="IPR029865">
    <property type="entry name" value="KIAA0319-like"/>
</dbReference>
<name>A0ABT5TFP7_9RHOB</name>
<comment type="caution">
    <text evidence="4">The sequence shown here is derived from an EMBL/GenBank/DDBJ whole genome shotgun (WGS) entry which is preliminary data.</text>
</comment>
<feature type="signal peptide" evidence="2">
    <location>
        <begin position="1"/>
        <end position="25"/>
    </location>
</feature>
<keyword evidence="5" id="KW-1185">Reference proteome</keyword>
<sequence>MRGGIWQALGAAAMALILSTGTAVADPRCAAVATGGTVSLIQDGGQFFCVHQFSTAGTSTFNLFRTRTVQHLIVGGGGGGGDGGGGAGGFLTNTVGRSAATYPVIVGGGGAASTSGGNRGSSGGDSSVFSITVGGGGGGGHANVLGGGASGANGRASGGSGGGAGIVLLGAFGGSGSSPGNNGAGSSAFSSGGGGGAGANGSGTNGGAGLSSTITGSTVIYAGGGSALGGTPVAGQNWFGGGGQHIGSTSTSTAGQSGVVILRYIANFPPTANAGPDIAVTAGSPIVLNGNGSNDPEDNIISYAWTQMPISTVTLTDADTVQANFTAGEPANGSSETLTFQLTVTDAFGASSTDQITVTVLSSVNPPPPSGSGGNTVTQFNDLSENVTWRVHSFTESADFNLNSAGTIEYLIVGGGGGGGAVAGGGGGAGGVRPNTSLQPAGTYPVTVGSGGAGDSRTTWPTAPVQGGADGQPSSVFGVSALGGGGGGTYNSSTLIGNGRTGASGGGGSHQGTGGTGTAGQGFNGATGTIGLGDSSGGGGGGAGQSGAAGTTSFAGRGGDGISSDITGDEIFYGGGGAGGGDIRDNLVQSNSGGLGGGGASRNNQAAGENGVNGLGGGGAGGRVGDNGIASQGGTGGSGVVILRYVINTGPTANAGPDATAFPGLQVTLDGAGTFDPDGNIVSYAWAQTSGPPVALGGASSLTPSFTPAQPVSGAQDTLVFQLTVTDDFGLTSTDTVTITVQGVADLTASKTVTVFSEDGSNCENLNATPPTEPGNPAAIPGACIQYVISVENSGPVAAQGITLIDALPESLKLRVTELGSGWGTGTSLVFTQGCSGIECRVEIRDGVIEANTSATLTIRATIN</sequence>
<organism evidence="4 5">
    <name type="scientific">Roseinatronobacter alkalisoli</name>
    <dbReference type="NCBI Taxonomy" id="3028235"/>
    <lineage>
        <taxon>Bacteria</taxon>
        <taxon>Pseudomonadati</taxon>
        <taxon>Pseudomonadota</taxon>
        <taxon>Alphaproteobacteria</taxon>
        <taxon>Rhodobacterales</taxon>
        <taxon>Paracoccaceae</taxon>
        <taxon>Roseinatronobacter</taxon>
    </lineage>
</organism>
<dbReference type="EMBL" id="JAQZSM010000022">
    <property type="protein sequence ID" value="MDD7972977.1"/>
    <property type="molecule type" value="Genomic_DNA"/>
</dbReference>
<feature type="chain" id="PRO_5047098506" description="PKD/Chitinase domain-containing protein" evidence="2">
    <location>
        <begin position="26"/>
        <end position="864"/>
    </location>
</feature>
<evidence type="ECO:0000259" key="3">
    <source>
        <dbReference type="SMART" id="SM00089"/>
    </source>
</evidence>
<dbReference type="InterPro" id="IPR047589">
    <property type="entry name" value="DUF11_rpt"/>
</dbReference>
<accession>A0ABT5TFP7</accession>
<dbReference type="Proteomes" id="UP001431784">
    <property type="component" value="Unassembled WGS sequence"/>
</dbReference>
<dbReference type="Pfam" id="PF22352">
    <property type="entry name" value="K319L-like_PKD"/>
    <property type="match status" value="2"/>
</dbReference>
<evidence type="ECO:0000313" key="5">
    <source>
        <dbReference type="Proteomes" id="UP001431784"/>
    </source>
</evidence>
<dbReference type="PANTHER" id="PTHR46182">
    <property type="entry name" value="FI19480P1"/>
    <property type="match status" value="1"/>
</dbReference>
<evidence type="ECO:0000256" key="1">
    <source>
        <dbReference type="SAM" id="MobiDB-lite"/>
    </source>
</evidence>
<gene>
    <name evidence="4" type="ORF">PUT78_17970</name>
</gene>
<dbReference type="InterPro" id="IPR022409">
    <property type="entry name" value="PKD/Chitinase_dom"/>
</dbReference>